<dbReference type="InterPro" id="IPR036388">
    <property type="entry name" value="WH-like_DNA-bd_sf"/>
</dbReference>
<dbReference type="EMBL" id="JBHSCN010000006">
    <property type="protein sequence ID" value="MFC4244512.1"/>
    <property type="molecule type" value="Genomic_DNA"/>
</dbReference>
<protein>
    <submittedName>
        <fullName evidence="5">Winged helix-turn-helix transcriptional regulator</fullName>
    </submittedName>
</protein>
<keyword evidence="2" id="KW-0238">DNA-binding</keyword>
<dbReference type="Pfam" id="PF01638">
    <property type="entry name" value="HxlR"/>
    <property type="match status" value="1"/>
</dbReference>
<name>A0ABV8QAM4_9MICO</name>
<dbReference type="RefSeq" id="WP_390230161.1">
    <property type="nucleotide sequence ID" value="NZ_JBHSCN010000006.1"/>
</dbReference>
<dbReference type="SUPFAM" id="SSF46785">
    <property type="entry name" value="Winged helix' DNA-binding domain"/>
    <property type="match status" value="1"/>
</dbReference>
<accession>A0ABV8QAM4</accession>
<sequence>MTLPSTYPEQNCSLARALEIVGERWTLLIIRDAFYGVRRFGDFATQLGIPRAVLTARLKALVDEGILVRERDQRGAVDYRLTAKGQELWPVMRMLMGWGDKYYSPAGPKRIFRHEADGGLVDEEAHCTVCGSAVPLRAMRVERGAGFDPSRVSGDAISRAIDEPRLLLEPLG</sequence>
<proteinExistence type="predicted"/>
<evidence type="ECO:0000256" key="1">
    <source>
        <dbReference type="ARBA" id="ARBA00023015"/>
    </source>
</evidence>
<organism evidence="5 6">
    <name type="scientific">Gryllotalpicola reticulitermitis</name>
    <dbReference type="NCBI Taxonomy" id="1184153"/>
    <lineage>
        <taxon>Bacteria</taxon>
        <taxon>Bacillati</taxon>
        <taxon>Actinomycetota</taxon>
        <taxon>Actinomycetes</taxon>
        <taxon>Micrococcales</taxon>
        <taxon>Microbacteriaceae</taxon>
        <taxon>Gryllotalpicola</taxon>
    </lineage>
</organism>
<evidence type="ECO:0000256" key="3">
    <source>
        <dbReference type="ARBA" id="ARBA00023163"/>
    </source>
</evidence>
<dbReference type="PANTHER" id="PTHR33204">
    <property type="entry name" value="TRANSCRIPTIONAL REGULATOR, MARR FAMILY"/>
    <property type="match status" value="1"/>
</dbReference>
<gene>
    <name evidence="5" type="ORF">ACFOYW_14135</name>
</gene>
<dbReference type="PROSITE" id="PS51118">
    <property type="entry name" value="HTH_HXLR"/>
    <property type="match status" value="1"/>
</dbReference>
<evidence type="ECO:0000313" key="6">
    <source>
        <dbReference type="Proteomes" id="UP001595900"/>
    </source>
</evidence>
<keyword evidence="1" id="KW-0805">Transcription regulation</keyword>
<evidence type="ECO:0000259" key="4">
    <source>
        <dbReference type="PROSITE" id="PS51118"/>
    </source>
</evidence>
<comment type="caution">
    <text evidence="5">The sequence shown here is derived from an EMBL/GenBank/DDBJ whole genome shotgun (WGS) entry which is preliminary data.</text>
</comment>
<reference evidence="6" key="1">
    <citation type="journal article" date="2019" name="Int. J. Syst. Evol. Microbiol.">
        <title>The Global Catalogue of Microorganisms (GCM) 10K type strain sequencing project: providing services to taxonomists for standard genome sequencing and annotation.</title>
        <authorList>
            <consortium name="The Broad Institute Genomics Platform"/>
            <consortium name="The Broad Institute Genome Sequencing Center for Infectious Disease"/>
            <person name="Wu L."/>
            <person name="Ma J."/>
        </authorList>
    </citation>
    <scope>NUCLEOTIDE SEQUENCE [LARGE SCALE GENOMIC DNA]</scope>
    <source>
        <strain evidence="6">CGMCC 1.10363</strain>
    </source>
</reference>
<evidence type="ECO:0000256" key="2">
    <source>
        <dbReference type="ARBA" id="ARBA00023125"/>
    </source>
</evidence>
<feature type="domain" description="HTH hxlR-type" evidence="4">
    <location>
        <begin position="12"/>
        <end position="107"/>
    </location>
</feature>
<evidence type="ECO:0000313" key="5">
    <source>
        <dbReference type="EMBL" id="MFC4244512.1"/>
    </source>
</evidence>
<dbReference type="InterPro" id="IPR002577">
    <property type="entry name" value="HTH_HxlR"/>
</dbReference>
<dbReference type="Gene3D" id="1.10.10.10">
    <property type="entry name" value="Winged helix-like DNA-binding domain superfamily/Winged helix DNA-binding domain"/>
    <property type="match status" value="1"/>
</dbReference>
<dbReference type="Proteomes" id="UP001595900">
    <property type="component" value="Unassembled WGS sequence"/>
</dbReference>
<keyword evidence="3" id="KW-0804">Transcription</keyword>
<dbReference type="InterPro" id="IPR036390">
    <property type="entry name" value="WH_DNA-bd_sf"/>
</dbReference>
<dbReference type="PANTHER" id="PTHR33204:SF18">
    <property type="entry name" value="TRANSCRIPTIONAL REGULATORY PROTEIN"/>
    <property type="match status" value="1"/>
</dbReference>
<keyword evidence="6" id="KW-1185">Reference proteome</keyword>